<dbReference type="InterPro" id="IPR013216">
    <property type="entry name" value="Methyltransf_11"/>
</dbReference>
<dbReference type="Proteomes" id="UP001170481">
    <property type="component" value="Unassembled WGS sequence"/>
</dbReference>
<reference evidence="3" key="1">
    <citation type="submission" date="2023-07" db="EMBL/GenBank/DDBJ databases">
        <title>Genome content predicts the carbon catabolic preferences of heterotrophic bacteria.</title>
        <authorList>
            <person name="Gralka M."/>
        </authorList>
    </citation>
    <scope>NUCLEOTIDE SEQUENCE</scope>
    <source>
        <strain evidence="3">C2R13</strain>
    </source>
</reference>
<keyword evidence="3" id="KW-0808">Transferase</keyword>
<proteinExistence type="predicted"/>
<gene>
    <name evidence="3" type="ORF">Q4535_09990</name>
</gene>
<dbReference type="InterPro" id="IPR029063">
    <property type="entry name" value="SAM-dependent_MTases_sf"/>
</dbReference>
<protein>
    <submittedName>
        <fullName evidence="3">Methyltransferase domain-containing protein</fullName>
    </submittedName>
</protein>
<dbReference type="GO" id="GO:0008757">
    <property type="term" value="F:S-adenosylmethionine-dependent methyltransferase activity"/>
    <property type="evidence" value="ECO:0007669"/>
    <property type="project" value="InterPro"/>
</dbReference>
<evidence type="ECO:0000259" key="2">
    <source>
        <dbReference type="Pfam" id="PF08241"/>
    </source>
</evidence>
<comment type="caution">
    <text evidence="3">The sequence shown here is derived from an EMBL/GenBank/DDBJ whole genome shotgun (WGS) entry which is preliminary data.</text>
</comment>
<feature type="domain" description="Methyltransferase type 11" evidence="2">
    <location>
        <begin position="66"/>
        <end position="164"/>
    </location>
</feature>
<name>A0AAP4TZ53_9GAMM</name>
<sequence length="284" mass="31084">MSIAVSMSPAELATPPLTPATSRQQVARAFDRGAADYLTLAQAQHAMAATLFASLPERLPADARVLDLGCGPGHWTLELAQRYSGACCMGLDLSLEMLREAARQTSELASGSPERPHWLRADAERLPLADASLDLVFSSLAVQWCDSPRQWLAELSRTLKPGARAHINTLGPGTLKEVRHAWQRADDSVRHFPSAAHLARHAEAAGLRCHWQLRPRIFHYPDVAAVMASIKGIGAQIATGRRLTRAEVQQAKARHETLRTAKGLPVSYQVIELVLEKPFRIAYG</sequence>
<dbReference type="SUPFAM" id="SSF53335">
    <property type="entry name" value="S-adenosyl-L-methionine-dependent methyltransferases"/>
    <property type="match status" value="1"/>
</dbReference>
<dbReference type="Gene3D" id="3.40.50.150">
    <property type="entry name" value="Vaccinia Virus protein VP39"/>
    <property type="match status" value="1"/>
</dbReference>
<dbReference type="CDD" id="cd02440">
    <property type="entry name" value="AdoMet_MTases"/>
    <property type="match status" value="1"/>
</dbReference>
<evidence type="ECO:0000313" key="3">
    <source>
        <dbReference type="EMBL" id="MDO6672449.1"/>
    </source>
</evidence>
<evidence type="ECO:0000313" key="4">
    <source>
        <dbReference type="Proteomes" id="UP001170481"/>
    </source>
</evidence>
<organism evidence="3 4">
    <name type="scientific">Cobetia amphilecti</name>
    <dbReference type="NCBI Taxonomy" id="1055104"/>
    <lineage>
        <taxon>Bacteria</taxon>
        <taxon>Pseudomonadati</taxon>
        <taxon>Pseudomonadota</taxon>
        <taxon>Gammaproteobacteria</taxon>
        <taxon>Oceanospirillales</taxon>
        <taxon>Halomonadaceae</taxon>
        <taxon>Cobetia</taxon>
    </lineage>
</organism>
<feature type="region of interest" description="Disordered" evidence="1">
    <location>
        <begin position="1"/>
        <end position="23"/>
    </location>
</feature>
<dbReference type="RefSeq" id="WP_303594084.1">
    <property type="nucleotide sequence ID" value="NZ_JAUORK010000011.1"/>
</dbReference>
<dbReference type="PANTHER" id="PTHR43591:SF24">
    <property type="entry name" value="2-METHOXY-6-POLYPRENYL-1,4-BENZOQUINOL METHYLASE, MITOCHONDRIAL"/>
    <property type="match status" value="1"/>
</dbReference>
<dbReference type="GO" id="GO:0032259">
    <property type="term" value="P:methylation"/>
    <property type="evidence" value="ECO:0007669"/>
    <property type="project" value="UniProtKB-KW"/>
</dbReference>
<dbReference type="EMBL" id="JAUORK010000011">
    <property type="protein sequence ID" value="MDO6672449.1"/>
    <property type="molecule type" value="Genomic_DNA"/>
</dbReference>
<dbReference type="Pfam" id="PF08241">
    <property type="entry name" value="Methyltransf_11"/>
    <property type="match status" value="1"/>
</dbReference>
<accession>A0AAP4TZ53</accession>
<feature type="compositionally biased region" description="Low complexity" evidence="1">
    <location>
        <begin position="9"/>
        <end position="21"/>
    </location>
</feature>
<dbReference type="AlphaFoldDB" id="A0AAP4TZ53"/>
<dbReference type="PANTHER" id="PTHR43591">
    <property type="entry name" value="METHYLTRANSFERASE"/>
    <property type="match status" value="1"/>
</dbReference>
<keyword evidence="3" id="KW-0489">Methyltransferase</keyword>
<evidence type="ECO:0000256" key="1">
    <source>
        <dbReference type="SAM" id="MobiDB-lite"/>
    </source>
</evidence>